<dbReference type="EMBL" id="JAEEGA010000001">
    <property type="protein sequence ID" value="MBP1039748.1"/>
    <property type="molecule type" value="Genomic_DNA"/>
</dbReference>
<keyword evidence="4" id="KW-1185">Reference proteome</keyword>
<reference evidence="3" key="1">
    <citation type="submission" date="2020-12" db="EMBL/GenBank/DDBJ databases">
        <title>Vagococcus allomyrinae sp. nov. and Enterococcus lavae sp. nov., isolated from the larvae of Allomyrina dichotoma.</title>
        <authorList>
            <person name="Lee S.D."/>
        </authorList>
    </citation>
    <scope>NUCLEOTIDE SEQUENCE</scope>
    <source>
        <strain evidence="3">BWB3-3</strain>
    </source>
</reference>
<dbReference type="CDD" id="cd00093">
    <property type="entry name" value="HTH_XRE"/>
    <property type="match status" value="1"/>
</dbReference>
<protein>
    <submittedName>
        <fullName evidence="3">Helix-turn-helix transcriptional regulator</fullName>
    </submittedName>
</protein>
<evidence type="ECO:0000259" key="2">
    <source>
        <dbReference type="PROSITE" id="PS50943"/>
    </source>
</evidence>
<name>A0A940SUW4_9ENTE</name>
<evidence type="ECO:0000313" key="3">
    <source>
        <dbReference type="EMBL" id="MBP1039748.1"/>
    </source>
</evidence>
<dbReference type="Proteomes" id="UP000674938">
    <property type="component" value="Unassembled WGS sequence"/>
</dbReference>
<organism evidence="3 4">
    <name type="scientific">Vagococcus allomyrinae</name>
    <dbReference type="NCBI Taxonomy" id="2794353"/>
    <lineage>
        <taxon>Bacteria</taxon>
        <taxon>Bacillati</taxon>
        <taxon>Bacillota</taxon>
        <taxon>Bacilli</taxon>
        <taxon>Lactobacillales</taxon>
        <taxon>Enterococcaceae</taxon>
        <taxon>Vagococcus</taxon>
    </lineage>
</organism>
<accession>A0A940SUW4</accession>
<dbReference type="InterPro" id="IPR001387">
    <property type="entry name" value="Cro/C1-type_HTH"/>
</dbReference>
<dbReference type="InterPro" id="IPR010982">
    <property type="entry name" value="Lambda_DNA-bd_dom_sf"/>
</dbReference>
<proteinExistence type="predicted"/>
<feature type="domain" description="HTH cro/C1-type" evidence="2">
    <location>
        <begin position="2"/>
        <end position="48"/>
    </location>
</feature>
<evidence type="ECO:0000313" key="4">
    <source>
        <dbReference type="Proteomes" id="UP000674938"/>
    </source>
</evidence>
<dbReference type="SUPFAM" id="SSF47413">
    <property type="entry name" value="lambda repressor-like DNA-binding domains"/>
    <property type="match status" value="1"/>
</dbReference>
<dbReference type="PANTHER" id="PTHR46558">
    <property type="entry name" value="TRACRIPTIONAL REGULATORY PROTEIN-RELATED-RELATED"/>
    <property type="match status" value="1"/>
</dbReference>
<keyword evidence="1" id="KW-0238">DNA-binding</keyword>
<evidence type="ECO:0000256" key="1">
    <source>
        <dbReference type="ARBA" id="ARBA00023125"/>
    </source>
</evidence>
<dbReference type="GO" id="GO:0003677">
    <property type="term" value="F:DNA binding"/>
    <property type="evidence" value="ECO:0007669"/>
    <property type="project" value="UniProtKB-KW"/>
</dbReference>
<dbReference type="PANTHER" id="PTHR46558:SF11">
    <property type="entry name" value="HTH-TYPE TRANSCRIPTIONAL REGULATOR XRE"/>
    <property type="match status" value="1"/>
</dbReference>
<dbReference type="Gene3D" id="1.10.260.40">
    <property type="entry name" value="lambda repressor-like DNA-binding domains"/>
    <property type="match status" value="1"/>
</dbReference>
<gene>
    <name evidence="3" type="ORF">I6N95_01875</name>
</gene>
<sequence length="236" mass="26890">MGLTQLEMAGALYVTPQAVSKWERGESLPDISLVPQLAQLFDVSISTLWEESLTETPNSSLQLLNELPHSFVSDQLIKNVLSELDAVTDIKEIVIRFDFFLLLTETQKEKIVSAVLGIPGSDHLVEEFYYYLSSKQKELVVVELLRTERYLALELLIPMMTKTVRTKALELTLANHYFDFLEELLPFLNQSQKQLIIDCAQQGGIGFSQLENFVTFFTESQRHQLVLLEEDLDGCK</sequence>
<dbReference type="SMART" id="SM00530">
    <property type="entry name" value="HTH_XRE"/>
    <property type="match status" value="1"/>
</dbReference>
<dbReference type="AlphaFoldDB" id="A0A940SUW4"/>
<dbReference type="PROSITE" id="PS50943">
    <property type="entry name" value="HTH_CROC1"/>
    <property type="match status" value="1"/>
</dbReference>
<dbReference type="Pfam" id="PF01381">
    <property type="entry name" value="HTH_3"/>
    <property type="match status" value="1"/>
</dbReference>
<comment type="caution">
    <text evidence="3">The sequence shown here is derived from an EMBL/GenBank/DDBJ whole genome shotgun (WGS) entry which is preliminary data.</text>
</comment>